<accession>A0AAI8C636</accession>
<protein>
    <submittedName>
        <fullName evidence="3">Protein tyrosine phosphatase</fullName>
    </submittedName>
</protein>
<dbReference type="Proteomes" id="UP000069030">
    <property type="component" value="Chromosome"/>
</dbReference>
<dbReference type="RefSeq" id="WP_058699719.1">
    <property type="nucleotide sequence ID" value="NZ_CP013690.1"/>
</dbReference>
<dbReference type="EMBL" id="CP013690">
    <property type="protein sequence ID" value="ALU27664.1"/>
    <property type="molecule type" value="Genomic_DNA"/>
</dbReference>
<dbReference type="KEGG" id="mod:AS202_16580"/>
<evidence type="ECO:0000256" key="1">
    <source>
        <dbReference type="ARBA" id="ARBA00009580"/>
    </source>
</evidence>
<dbReference type="PROSITE" id="PS51257">
    <property type="entry name" value="PROKAR_LIPOPROTEIN"/>
    <property type="match status" value="1"/>
</dbReference>
<dbReference type="InterPro" id="IPR016130">
    <property type="entry name" value="Tyr_Pase_AS"/>
</dbReference>
<dbReference type="PANTHER" id="PTHR31126">
    <property type="entry name" value="TYROSINE-PROTEIN PHOSPHATASE"/>
    <property type="match status" value="1"/>
</dbReference>
<organism evidence="3 4">
    <name type="scientific">Myroides odoratimimus</name>
    <dbReference type="NCBI Taxonomy" id="76832"/>
    <lineage>
        <taxon>Bacteria</taxon>
        <taxon>Pseudomonadati</taxon>
        <taxon>Bacteroidota</taxon>
        <taxon>Flavobacteriia</taxon>
        <taxon>Flavobacteriales</taxon>
        <taxon>Flavobacteriaceae</taxon>
        <taxon>Myroides</taxon>
    </lineage>
</organism>
<dbReference type="Pfam" id="PF13350">
    <property type="entry name" value="Y_phosphatase3"/>
    <property type="match status" value="1"/>
</dbReference>
<reference evidence="3 4" key="1">
    <citation type="journal article" date="2016" name="J. Zhejiang Univ. Sci. B">
        <title>Antibiotic resistance mechanisms of Myroides sp.</title>
        <authorList>
            <person name="Hu S."/>
            <person name="Yuan S."/>
            <person name="Qu H."/>
            <person name="Jiang T."/>
            <person name="Zhou Y."/>
            <person name="Wang M."/>
            <person name="Ming D."/>
        </authorList>
    </citation>
    <scope>NUCLEOTIDE SEQUENCE [LARGE SCALE GENOMIC DNA]</scope>
    <source>
        <strain evidence="3 4">PR63039</strain>
    </source>
</reference>
<dbReference type="InterPro" id="IPR026893">
    <property type="entry name" value="Tyr/Ser_Pase_IphP-type"/>
</dbReference>
<name>A0AAI8C636_9FLAO</name>
<evidence type="ECO:0000313" key="4">
    <source>
        <dbReference type="Proteomes" id="UP000069030"/>
    </source>
</evidence>
<dbReference type="PROSITE" id="PS00383">
    <property type="entry name" value="TYR_PHOSPHATASE_1"/>
    <property type="match status" value="1"/>
</dbReference>
<dbReference type="PROSITE" id="PS50056">
    <property type="entry name" value="TYR_PHOSPHATASE_2"/>
    <property type="match status" value="1"/>
</dbReference>
<proteinExistence type="inferred from homology"/>
<dbReference type="PANTHER" id="PTHR31126:SF1">
    <property type="entry name" value="TYROSINE SPECIFIC PROTEIN PHOSPHATASES DOMAIN-CONTAINING PROTEIN"/>
    <property type="match status" value="1"/>
</dbReference>
<gene>
    <name evidence="3" type="ORF">AS202_16580</name>
</gene>
<evidence type="ECO:0000313" key="3">
    <source>
        <dbReference type="EMBL" id="ALU27664.1"/>
    </source>
</evidence>
<dbReference type="AlphaFoldDB" id="A0AAI8C636"/>
<feature type="domain" description="Tyrosine specific protein phosphatases" evidence="2">
    <location>
        <begin position="213"/>
        <end position="296"/>
    </location>
</feature>
<dbReference type="Gene3D" id="3.90.190.10">
    <property type="entry name" value="Protein tyrosine phosphatase superfamily"/>
    <property type="match status" value="1"/>
</dbReference>
<dbReference type="InterPro" id="IPR029021">
    <property type="entry name" value="Prot-tyrosine_phosphatase-like"/>
</dbReference>
<sequence length="348" mass="40815">MRYYTLFKIIFISTLFVGCSYQTYQPISFSDLDKNDNVTEGKKGYMVQLAPDEKLILDQHTQVETEVGKYFVHTNERQVFPIVSNHDTMYRSNRHIEFKKVHNFRDMGGIRNKDGKQVIWGHFFRSGHLSKLKEKEYAKLENLNVKTVIDLRTDKEITKKPDRIPEGVTYKNVQVYDDSEDMFSKTKKDVLKGKVTPVQSDSLVMEFYKLYMTENPQLVREIMDDVFESKEAVLFHCSAGKDRTGMIGVMILSILEVERETIISEYMLSNNYRVSEVEGRMKLAKVGKVIFPKINYQVIENFSWIKPIYIQAMFEGIEKEYGSVDNYIEQGLKISKEKRAEYIQKFTY</sequence>
<comment type="similarity">
    <text evidence="1">Belongs to the protein-tyrosine phosphatase family.</text>
</comment>
<dbReference type="InterPro" id="IPR000387">
    <property type="entry name" value="Tyr_Pase_dom"/>
</dbReference>
<evidence type="ECO:0000259" key="2">
    <source>
        <dbReference type="PROSITE" id="PS50056"/>
    </source>
</evidence>
<dbReference type="SUPFAM" id="SSF52799">
    <property type="entry name" value="(Phosphotyrosine protein) phosphatases II"/>
    <property type="match status" value="1"/>
</dbReference>
<dbReference type="GO" id="GO:0004721">
    <property type="term" value="F:phosphoprotein phosphatase activity"/>
    <property type="evidence" value="ECO:0007669"/>
    <property type="project" value="InterPro"/>
</dbReference>